<gene>
    <name evidence="3" type="ORF">ABE541_16345</name>
</gene>
<dbReference type="EMBL" id="JBDJNQ010000008">
    <property type="protein sequence ID" value="MEN5378833.1"/>
    <property type="molecule type" value="Genomic_DNA"/>
</dbReference>
<accession>A0ABV0BXX3</accession>
<keyword evidence="1" id="KW-0175">Coiled coil</keyword>
<dbReference type="InterPro" id="IPR006224">
    <property type="entry name" value="PsdUridine_synth_RluA-like_CS"/>
</dbReference>
<dbReference type="InterPro" id="IPR020103">
    <property type="entry name" value="PsdUridine_synth_cat_dom_sf"/>
</dbReference>
<name>A0ABV0BXX3_9SPHI</name>
<evidence type="ECO:0000259" key="2">
    <source>
        <dbReference type="Pfam" id="PF00849"/>
    </source>
</evidence>
<dbReference type="InterPro" id="IPR050188">
    <property type="entry name" value="RluA_PseudoU_synthase"/>
</dbReference>
<dbReference type="Gene3D" id="3.30.2350.10">
    <property type="entry name" value="Pseudouridine synthase"/>
    <property type="match status" value="1"/>
</dbReference>
<proteinExistence type="predicted"/>
<evidence type="ECO:0000256" key="1">
    <source>
        <dbReference type="SAM" id="Coils"/>
    </source>
</evidence>
<dbReference type="Pfam" id="PF00849">
    <property type="entry name" value="PseudoU_synth_2"/>
    <property type="match status" value="1"/>
</dbReference>
<dbReference type="SUPFAM" id="SSF55120">
    <property type="entry name" value="Pseudouridine synthase"/>
    <property type="match status" value="1"/>
</dbReference>
<dbReference type="CDD" id="cd02869">
    <property type="entry name" value="PseudoU_synth_RluA_like"/>
    <property type="match status" value="1"/>
</dbReference>
<dbReference type="PANTHER" id="PTHR21600:SF89">
    <property type="entry name" value="RIBOSOMAL LARGE SUBUNIT PSEUDOURIDINE SYNTHASE A"/>
    <property type="match status" value="1"/>
</dbReference>
<protein>
    <submittedName>
        <fullName evidence="3">Pseudouridine synthase</fullName>
    </submittedName>
</protein>
<evidence type="ECO:0000313" key="3">
    <source>
        <dbReference type="EMBL" id="MEN5378833.1"/>
    </source>
</evidence>
<reference evidence="3 4" key="1">
    <citation type="submission" date="2024-04" db="EMBL/GenBank/DDBJ databases">
        <title>WGS of bacteria from Torrens River.</title>
        <authorList>
            <person name="Wyrsch E.R."/>
            <person name="Drigo B."/>
        </authorList>
    </citation>
    <scope>NUCLEOTIDE SEQUENCE [LARGE SCALE GENOMIC DNA]</scope>
    <source>
        <strain evidence="3 4">TWI391</strain>
    </source>
</reference>
<dbReference type="InterPro" id="IPR006145">
    <property type="entry name" value="PsdUridine_synth_RsuA/RluA"/>
</dbReference>
<evidence type="ECO:0000313" key="4">
    <source>
        <dbReference type="Proteomes" id="UP001409291"/>
    </source>
</evidence>
<keyword evidence="4" id="KW-1185">Reference proteome</keyword>
<comment type="caution">
    <text evidence="3">The sequence shown here is derived from an EMBL/GenBank/DDBJ whole genome shotgun (WGS) entry which is preliminary data.</text>
</comment>
<sequence length="564" mass="64815">MMKGNCLNGDLYFHEFNEEIKEILLPTHFTFPFCYEPHELAKQACASVQEYILTQTEWVHNFGLNEKMDGQAIGKMFGVLIVQDQDGHIGFLAGFSGKLAGKNDHRYFVPPVFDMLTENSFFLLEEEHLNNLNKQITALEQSETGTQLKEKLDDTKVRLDQQLANFKENLKIQKKERKQLRDKSKLTLSAASYQLLEEDLIKQSLRDKFELSVFQKQYHHDISIAEKPLNDHLNIIADLKEERKKRSAQLQNQLFAQYNFKNAKGETKNVIDIFNAYNLQPPAGSGECAAPKLLQYAYLNDYKPIALAEFWWGQSPSAEVRRHQSYYPACRNKCEPILGFMLEGLQVDKNPMLESPDESIELPIIYEDESLIIIDKPEEFLSVPGIHVKDSVYTRMLKKYPDAGPLIVHRLDMSTSGILVIAKTKEAHKFIQSQFINHTIVKQYIALLDGIIGTDSGIISLPLRVDLDDRPRQLVCYEHGKKAATKWEKIEIINGKTKVRYFPLTGRTHQLRLHSAHPKGMNCPIVGDDLYGQKSDRLHLHAAYIEFNHPTTKERIHFASEPNF</sequence>
<organism evidence="3 4">
    <name type="scientific">Sphingobacterium kitahiroshimense</name>
    <dbReference type="NCBI Taxonomy" id="470446"/>
    <lineage>
        <taxon>Bacteria</taxon>
        <taxon>Pseudomonadati</taxon>
        <taxon>Bacteroidota</taxon>
        <taxon>Sphingobacteriia</taxon>
        <taxon>Sphingobacteriales</taxon>
        <taxon>Sphingobacteriaceae</taxon>
        <taxon>Sphingobacterium</taxon>
    </lineage>
</organism>
<dbReference type="RefSeq" id="WP_346581713.1">
    <property type="nucleotide sequence ID" value="NZ_JBDJNQ010000008.1"/>
</dbReference>
<dbReference type="Proteomes" id="UP001409291">
    <property type="component" value="Unassembled WGS sequence"/>
</dbReference>
<dbReference type="PANTHER" id="PTHR21600">
    <property type="entry name" value="MITOCHONDRIAL RNA PSEUDOURIDINE SYNTHASE"/>
    <property type="match status" value="1"/>
</dbReference>
<dbReference type="PROSITE" id="PS01129">
    <property type="entry name" value="PSI_RLU"/>
    <property type="match status" value="1"/>
</dbReference>
<feature type="coiled-coil region" evidence="1">
    <location>
        <begin position="149"/>
        <end position="183"/>
    </location>
</feature>
<feature type="domain" description="Pseudouridine synthase RsuA/RluA-like" evidence="2">
    <location>
        <begin position="371"/>
        <end position="517"/>
    </location>
</feature>